<dbReference type="GO" id="GO:0015149">
    <property type="term" value="F:hexose transmembrane transporter activity"/>
    <property type="evidence" value="ECO:0007669"/>
    <property type="project" value="TreeGrafter"/>
</dbReference>
<reference evidence="3" key="1">
    <citation type="submission" date="2016-11" db="UniProtKB">
        <authorList>
            <consortium name="WormBaseParasite"/>
        </authorList>
    </citation>
    <scope>IDENTIFICATION</scope>
</reference>
<dbReference type="InterPro" id="IPR036259">
    <property type="entry name" value="MFS_trans_sf"/>
</dbReference>
<dbReference type="PANTHER" id="PTHR23503">
    <property type="entry name" value="SOLUTE CARRIER FAMILY 2"/>
    <property type="match status" value="1"/>
</dbReference>
<dbReference type="Gene3D" id="1.20.1250.20">
    <property type="entry name" value="MFS general substrate transporter like domains"/>
    <property type="match status" value="1"/>
</dbReference>
<feature type="transmembrane region" description="Helical" evidence="1">
    <location>
        <begin position="89"/>
        <end position="107"/>
    </location>
</feature>
<evidence type="ECO:0000256" key="1">
    <source>
        <dbReference type="SAM" id="Phobius"/>
    </source>
</evidence>
<keyword evidence="1" id="KW-0812">Transmembrane</keyword>
<dbReference type="WBParaSite" id="Hba_07010">
    <property type="protein sequence ID" value="Hba_07010"/>
    <property type="gene ID" value="Hba_07010"/>
</dbReference>
<dbReference type="SUPFAM" id="SSF103473">
    <property type="entry name" value="MFS general substrate transporter"/>
    <property type="match status" value="1"/>
</dbReference>
<accession>A0A1I7WPD9</accession>
<dbReference type="InterPro" id="IPR045263">
    <property type="entry name" value="GLUT"/>
</dbReference>
<keyword evidence="1" id="KW-0472">Membrane</keyword>
<keyword evidence="1" id="KW-1133">Transmembrane helix</keyword>
<keyword evidence="2" id="KW-1185">Reference proteome</keyword>
<dbReference type="PANTHER" id="PTHR23503:SF29">
    <property type="entry name" value="MAJOR FACILITATOR SUPERFAMILY (MFS) PROFILE DOMAIN-CONTAINING PROTEIN"/>
    <property type="match status" value="1"/>
</dbReference>
<sequence length="116" mass="13120">MFFHICNTVALWSLLLSSTYFLKNSNVSSELAAWSSTGMTLAYVLGTLTGSMMIERLGRRTLLLSFTLGNNVILVFYVLFAELHPLLDFLKYFCLIALLGYGFTYGVSRKQRIQQS</sequence>
<feature type="transmembrane region" description="Helical" evidence="1">
    <location>
        <begin position="31"/>
        <end position="50"/>
    </location>
</feature>
<dbReference type="GO" id="GO:0016020">
    <property type="term" value="C:membrane"/>
    <property type="evidence" value="ECO:0007669"/>
    <property type="project" value="TreeGrafter"/>
</dbReference>
<proteinExistence type="predicted"/>
<evidence type="ECO:0000313" key="3">
    <source>
        <dbReference type="WBParaSite" id="Hba_07010"/>
    </source>
</evidence>
<feature type="transmembrane region" description="Helical" evidence="1">
    <location>
        <begin position="62"/>
        <end position="83"/>
    </location>
</feature>
<evidence type="ECO:0000313" key="2">
    <source>
        <dbReference type="Proteomes" id="UP000095283"/>
    </source>
</evidence>
<name>A0A1I7WPD9_HETBA</name>
<protein>
    <submittedName>
        <fullName evidence="3">MFS domain-containing protein</fullName>
    </submittedName>
</protein>
<organism evidence="2 3">
    <name type="scientific">Heterorhabditis bacteriophora</name>
    <name type="common">Entomopathogenic nematode worm</name>
    <dbReference type="NCBI Taxonomy" id="37862"/>
    <lineage>
        <taxon>Eukaryota</taxon>
        <taxon>Metazoa</taxon>
        <taxon>Ecdysozoa</taxon>
        <taxon>Nematoda</taxon>
        <taxon>Chromadorea</taxon>
        <taxon>Rhabditida</taxon>
        <taxon>Rhabditina</taxon>
        <taxon>Rhabditomorpha</taxon>
        <taxon>Strongyloidea</taxon>
        <taxon>Heterorhabditidae</taxon>
        <taxon>Heterorhabditis</taxon>
    </lineage>
</organism>
<dbReference type="AlphaFoldDB" id="A0A1I7WPD9"/>
<dbReference type="Proteomes" id="UP000095283">
    <property type="component" value="Unplaced"/>
</dbReference>